<keyword evidence="2" id="KW-1185">Reference proteome</keyword>
<sequence length="224" mass="24363">MSDRRFPLLLSTLVCAAAVACFKGERLAAETPTTNSGPASLIVAREQAGGKNEGPLGYAAPVSRSHLYDELAAQGIHPETLGPLNEIKDPRVLLGVMNTFTRSLGVRCSWCHIQSDYAAATARKAVAAFMWDAFVGQMQLVDGGSLYCDSCHHQSTIFLHRNAGDKLALAKYMQTEYVDQLRRRDGQEHGCATCHGNPINARFLPRISDPEGYQAPALYPGMQP</sequence>
<evidence type="ECO:0000313" key="2">
    <source>
        <dbReference type="Proteomes" id="UP001379533"/>
    </source>
</evidence>
<evidence type="ECO:0000313" key="1">
    <source>
        <dbReference type="EMBL" id="WXA94434.1"/>
    </source>
</evidence>
<organism evidence="1 2">
    <name type="scientific">Pendulispora brunnea</name>
    <dbReference type="NCBI Taxonomy" id="2905690"/>
    <lineage>
        <taxon>Bacteria</taxon>
        <taxon>Pseudomonadati</taxon>
        <taxon>Myxococcota</taxon>
        <taxon>Myxococcia</taxon>
        <taxon>Myxococcales</taxon>
        <taxon>Sorangiineae</taxon>
        <taxon>Pendulisporaceae</taxon>
        <taxon>Pendulispora</taxon>
    </lineage>
</organism>
<dbReference type="Gene3D" id="1.10.468.10">
    <property type="entry name" value="Photosynthetic Reaction Center, subunit C, domain 2"/>
    <property type="match status" value="1"/>
</dbReference>
<dbReference type="SUPFAM" id="SSF48695">
    <property type="entry name" value="Multiheme cytochromes"/>
    <property type="match status" value="1"/>
</dbReference>
<name>A0ABZ2KC21_9BACT</name>
<proteinExistence type="predicted"/>
<dbReference type="InterPro" id="IPR036280">
    <property type="entry name" value="Multihaem_cyt_sf"/>
</dbReference>
<dbReference type="PROSITE" id="PS51257">
    <property type="entry name" value="PROKAR_LIPOPROTEIN"/>
    <property type="match status" value="1"/>
</dbReference>
<accession>A0ABZ2KC21</accession>
<dbReference type="EMBL" id="CP089982">
    <property type="protein sequence ID" value="WXA94434.1"/>
    <property type="molecule type" value="Genomic_DNA"/>
</dbReference>
<evidence type="ECO:0008006" key="3">
    <source>
        <dbReference type="Google" id="ProtNLM"/>
    </source>
</evidence>
<protein>
    <recommendedName>
        <fullName evidence="3">Photosynthetic reaction center cytochrome c subunit</fullName>
    </recommendedName>
</protein>
<dbReference type="InterPro" id="IPR023119">
    <property type="entry name" value="Multihaem_cyt_PRC_cyt_su-like"/>
</dbReference>
<reference evidence="1 2" key="1">
    <citation type="submission" date="2021-12" db="EMBL/GenBank/DDBJ databases">
        <title>Discovery of the Pendulisporaceae a myxobacterial family with distinct sporulation behavior and unique specialized metabolism.</title>
        <authorList>
            <person name="Garcia R."/>
            <person name="Popoff A."/>
            <person name="Bader C.D."/>
            <person name="Loehr J."/>
            <person name="Walesch S."/>
            <person name="Walt C."/>
            <person name="Boldt J."/>
            <person name="Bunk B."/>
            <person name="Haeckl F.J.F.P.J."/>
            <person name="Gunesch A.P."/>
            <person name="Birkelbach J."/>
            <person name="Nuebel U."/>
            <person name="Pietschmann T."/>
            <person name="Bach T."/>
            <person name="Mueller R."/>
        </authorList>
    </citation>
    <scope>NUCLEOTIDE SEQUENCE [LARGE SCALE GENOMIC DNA]</scope>
    <source>
        <strain evidence="1 2">MSr12523</strain>
    </source>
</reference>
<dbReference type="Proteomes" id="UP001379533">
    <property type="component" value="Chromosome"/>
</dbReference>
<dbReference type="RefSeq" id="WP_394845040.1">
    <property type="nucleotide sequence ID" value="NZ_CP089982.1"/>
</dbReference>
<gene>
    <name evidence="1" type="ORF">LZC95_49310</name>
</gene>